<accession>A0AAN6V7D6</accession>
<reference evidence="2" key="1">
    <citation type="journal article" date="2023" name="Mol. Phylogenet. Evol.">
        <title>Genome-scale phylogeny and comparative genomics of the fungal order Sordariales.</title>
        <authorList>
            <person name="Hensen N."/>
            <person name="Bonometti L."/>
            <person name="Westerberg I."/>
            <person name="Brannstrom I.O."/>
            <person name="Guillou S."/>
            <person name="Cros-Aarteil S."/>
            <person name="Calhoun S."/>
            <person name="Haridas S."/>
            <person name="Kuo A."/>
            <person name="Mondo S."/>
            <person name="Pangilinan J."/>
            <person name="Riley R."/>
            <person name="LaButti K."/>
            <person name="Andreopoulos B."/>
            <person name="Lipzen A."/>
            <person name="Chen C."/>
            <person name="Yan M."/>
            <person name="Daum C."/>
            <person name="Ng V."/>
            <person name="Clum A."/>
            <person name="Steindorff A."/>
            <person name="Ohm R.A."/>
            <person name="Martin F."/>
            <person name="Silar P."/>
            <person name="Natvig D.O."/>
            <person name="Lalanne C."/>
            <person name="Gautier V."/>
            <person name="Ament-Velasquez S.L."/>
            <person name="Kruys A."/>
            <person name="Hutchinson M.I."/>
            <person name="Powell A.J."/>
            <person name="Barry K."/>
            <person name="Miller A.N."/>
            <person name="Grigoriev I.V."/>
            <person name="Debuchy R."/>
            <person name="Gladieux P."/>
            <person name="Hiltunen Thoren M."/>
            <person name="Johannesson H."/>
        </authorList>
    </citation>
    <scope>NUCLEOTIDE SEQUENCE</scope>
    <source>
        <strain evidence="2">CBS 141.50</strain>
    </source>
</reference>
<feature type="compositionally biased region" description="Pro residues" evidence="1">
    <location>
        <begin position="143"/>
        <end position="168"/>
    </location>
</feature>
<dbReference type="AlphaFoldDB" id="A0AAN6V7D6"/>
<proteinExistence type="predicted"/>
<keyword evidence="3" id="KW-1185">Reference proteome</keyword>
<gene>
    <name evidence="2" type="ORF">C8A04DRAFT_35216</name>
</gene>
<organism evidence="2 3">
    <name type="scientific">Dichotomopilus funicola</name>
    <dbReference type="NCBI Taxonomy" id="1934379"/>
    <lineage>
        <taxon>Eukaryota</taxon>
        <taxon>Fungi</taxon>
        <taxon>Dikarya</taxon>
        <taxon>Ascomycota</taxon>
        <taxon>Pezizomycotina</taxon>
        <taxon>Sordariomycetes</taxon>
        <taxon>Sordariomycetidae</taxon>
        <taxon>Sordariales</taxon>
        <taxon>Chaetomiaceae</taxon>
        <taxon>Dichotomopilus</taxon>
    </lineage>
</organism>
<name>A0AAN6V7D6_9PEZI</name>
<evidence type="ECO:0000313" key="3">
    <source>
        <dbReference type="Proteomes" id="UP001302676"/>
    </source>
</evidence>
<feature type="compositionally biased region" description="Polar residues" evidence="1">
    <location>
        <begin position="47"/>
        <end position="56"/>
    </location>
</feature>
<evidence type="ECO:0000256" key="1">
    <source>
        <dbReference type="SAM" id="MobiDB-lite"/>
    </source>
</evidence>
<feature type="compositionally biased region" description="Pro residues" evidence="1">
    <location>
        <begin position="102"/>
        <end position="112"/>
    </location>
</feature>
<evidence type="ECO:0000313" key="2">
    <source>
        <dbReference type="EMBL" id="KAK4146238.1"/>
    </source>
</evidence>
<feature type="region of interest" description="Disordered" evidence="1">
    <location>
        <begin position="134"/>
        <end position="179"/>
    </location>
</feature>
<dbReference type="EMBL" id="MU853563">
    <property type="protein sequence ID" value="KAK4146238.1"/>
    <property type="molecule type" value="Genomic_DNA"/>
</dbReference>
<dbReference type="Proteomes" id="UP001302676">
    <property type="component" value="Unassembled WGS sequence"/>
</dbReference>
<protein>
    <submittedName>
        <fullName evidence="2">Uncharacterized protein</fullName>
    </submittedName>
</protein>
<feature type="compositionally biased region" description="Polar residues" evidence="1">
    <location>
        <begin position="21"/>
        <end position="34"/>
    </location>
</feature>
<sequence>MAGPSKVNKGKGPARRVSIANEDNTISPPNSPAATSHYAPPHRSAVGSPSRSQASYASALKSRPESRVGQSAAASAAGGAAAGGSGSNQPATTPAPSVAAPTPIPASAPPQTMPHVTGGWRPVVHAGGYGAPYFMMAGQQNPPRQPPANPGNPPDEMGDPPPPPPPQIVPHTLNPHGTYYYPGVPSTELGPMVHRYVPRHDVPGHPGVFFASGQMQGGFMANGTMHMQAGITAPISPVIIHQQHPTAQPMMIQNHSIPGGPPLMLPATNYQAINPAAVIGTQAIPTIPGIVHPLPHQQQQQQQRIHHQVHVQPSVVAAAVAAGLPAQPPIHIEPVSGIGLTPGETAAQNVRIAQGNKAYEPQDFKPADPDPYRLYWFRELNGHWAVFPRRQIDRLDARWFRTDEGVFYAVRVSD</sequence>
<feature type="region of interest" description="Disordered" evidence="1">
    <location>
        <begin position="1"/>
        <end position="119"/>
    </location>
</feature>
<reference evidence="2" key="2">
    <citation type="submission" date="2023-05" db="EMBL/GenBank/DDBJ databases">
        <authorList>
            <consortium name="Lawrence Berkeley National Laboratory"/>
            <person name="Steindorff A."/>
            <person name="Hensen N."/>
            <person name="Bonometti L."/>
            <person name="Westerberg I."/>
            <person name="Brannstrom I.O."/>
            <person name="Guillou S."/>
            <person name="Cros-Aarteil S."/>
            <person name="Calhoun S."/>
            <person name="Haridas S."/>
            <person name="Kuo A."/>
            <person name="Mondo S."/>
            <person name="Pangilinan J."/>
            <person name="Riley R."/>
            <person name="Labutti K."/>
            <person name="Andreopoulos B."/>
            <person name="Lipzen A."/>
            <person name="Chen C."/>
            <person name="Yanf M."/>
            <person name="Daum C."/>
            <person name="Ng V."/>
            <person name="Clum A."/>
            <person name="Ohm R."/>
            <person name="Martin F."/>
            <person name="Silar P."/>
            <person name="Natvig D."/>
            <person name="Lalanne C."/>
            <person name="Gautier V."/>
            <person name="Ament-Velasquez S.L."/>
            <person name="Kruys A."/>
            <person name="Hutchinson M.I."/>
            <person name="Powell A.J."/>
            <person name="Barry K."/>
            <person name="Miller A.N."/>
            <person name="Grigoriev I.V."/>
            <person name="Debuchy R."/>
            <person name="Gladieux P."/>
            <person name="Thoren M.H."/>
            <person name="Johannesson H."/>
        </authorList>
    </citation>
    <scope>NUCLEOTIDE SEQUENCE</scope>
    <source>
        <strain evidence="2">CBS 141.50</strain>
    </source>
</reference>
<dbReference type="GeneID" id="87819700"/>
<comment type="caution">
    <text evidence="2">The sequence shown here is derived from an EMBL/GenBank/DDBJ whole genome shotgun (WGS) entry which is preliminary data.</text>
</comment>
<dbReference type="RefSeq" id="XP_062639609.1">
    <property type="nucleotide sequence ID" value="XM_062783087.1"/>
</dbReference>
<feature type="compositionally biased region" description="Low complexity" evidence="1">
    <location>
        <begin position="90"/>
        <end position="101"/>
    </location>
</feature>